<protein>
    <recommendedName>
        <fullName evidence="2">Calcineurin-like phosphoesterase domain-containing protein</fullName>
    </recommendedName>
</protein>
<dbReference type="EMBL" id="MN740165">
    <property type="protein sequence ID" value="QHT91448.1"/>
    <property type="molecule type" value="Genomic_DNA"/>
</dbReference>
<dbReference type="PANTHER" id="PTHR37844">
    <property type="entry name" value="SER/THR PROTEIN PHOSPHATASE SUPERFAMILY (AFU_ORTHOLOGUE AFUA_1G14840)"/>
    <property type="match status" value="1"/>
</dbReference>
<accession>A0A6C0IEA3</accession>
<dbReference type="AlphaFoldDB" id="A0A6C0IEA3"/>
<sequence length="265" mass="31114">MKYSLQYASNLFLNLQKKKYFQTILKPCSENLALLGNISSLDTEKSIDIYREFLTYISYNWNQVYLIPGPYEYSSIKPKNYKVCLNELYTLKESYSNIKILNNTHYVIPNTDIQLIGSTLWSKHPYMKHQCLYEYNNIWLRRHSSLGQLMGYDILNWNSEDIDYINNTIKNNYRSIVLSHHLPHKILNTCHIRSKLDSSNFEHMLRKPIEIWLSGAGDTSMSHHLGYSSDVFCSTNPFTTFNNVNNNSYNPKALINLRLNENQLV</sequence>
<organism evidence="1">
    <name type="scientific">viral metagenome</name>
    <dbReference type="NCBI Taxonomy" id="1070528"/>
    <lineage>
        <taxon>unclassified sequences</taxon>
        <taxon>metagenomes</taxon>
        <taxon>organismal metagenomes</taxon>
    </lineage>
</organism>
<dbReference type="SUPFAM" id="SSF56300">
    <property type="entry name" value="Metallo-dependent phosphatases"/>
    <property type="match status" value="1"/>
</dbReference>
<proteinExistence type="predicted"/>
<dbReference type="PANTHER" id="PTHR37844:SF1">
    <property type="entry name" value="CALCINEURIN-LIKE PHOSPHOESTERASE DOMAIN-CONTAINING PROTEIN"/>
    <property type="match status" value="1"/>
</dbReference>
<evidence type="ECO:0000313" key="1">
    <source>
        <dbReference type="EMBL" id="QHT91448.1"/>
    </source>
</evidence>
<evidence type="ECO:0008006" key="2">
    <source>
        <dbReference type="Google" id="ProtNLM"/>
    </source>
</evidence>
<name>A0A6C0IEA3_9ZZZZ</name>
<reference evidence="1" key="1">
    <citation type="journal article" date="2020" name="Nature">
        <title>Giant virus diversity and host interactions through global metagenomics.</title>
        <authorList>
            <person name="Schulz F."/>
            <person name="Roux S."/>
            <person name="Paez-Espino D."/>
            <person name="Jungbluth S."/>
            <person name="Walsh D.A."/>
            <person name="Denef V.J."/>
            <person name="McMahon K.D."/>
            <person name="Konstantinidis K.T."/>
            <person name="Eloe-Fadrosh E.A."/>
            <person name="Kyrpides N.C."/>
            <person name="Woyke T."/>
        </authorList>
    </citation>
    <scope>NUCLEOTIDE SEQUENCE</scope>
    <source>
        <strain evidence="1">GVMAG-M-3300023184-77</strain>
    </source>
</reference>
<dbReference type="InterPro" id="IPR029052">
    <property type="entry name" value="Metallo-depent_PP-like"/>
</dbReference>